<dbReference type="InterPro" id="IPR029006">
    <property type="entry name" value="ADF-H/Gelsolin-like_dom_sf"/>
</dbReference>
<name>X1CF16_9ZZZZ</name>
<organism evidence="1">
    <name type="scientific">marine sediment metagenome</name>
    <dbReference type="NCBI Taxonomy" id="412755"/>
    <lineage>
        <taxon>unclassified sequences</taxon>
        <taxon>metagenomes</taxon>
        <taxon>ecological metagenomes</taxon>
    </lineage>
</organism>
<sequence>MNLYSIDNKGNLIELDKLEFEDHHVYLIDDIEKKTLYIWVGLEVPQYKKDLTAAWARKFDKDRGGACKILIMMQKREYGSFLSMIDQLKKGLIPGKSTERRPELVLLAPTEEPSPIIEEETPKIEEGRVESGVFAWLTQLLEHRKSVTKNLTEKTAPSIKEQEEPIDDEEIGLESQIREAAFYLSIKNIHITIYVGY</sequence>
<protein>
    <recommendedName>
        <fullName evidence="2">Gelsolin-like domain-containing protein</fullName>
    </recommendedName>
</protein>
<dbReference type="Gene3D" id="3.40.20.10">
    <property type="entry name" value="Severin"/>
    <property type="match status" value="1"/>
</dbReference>
<evidence type="ECO:0008006" key="2">
    <source>
        <dbReference type="Google" id="ProtNLM"/>
    </source>
</evidence>
<dbReference type="SUPFAM" id="SSF55753">
    <property type="entry name" value="Actin depolymerizing proteins"/>
    <property type="match status" value="1"/>
</dbReference>
<dbReference type="EMBL" id="BART01019676">
    <property type="protein sequence ID" value="GAG94843.1"/>
    <property type="molecule type" value="Genomic_DNA"/>
</dbReference>
<accession>X1CF16</accession>
<evidence type="ECO:0000313" key="1">
    <source>
        <dbReference type="EMBL" id="GAG94843.1"/>
    </source>
</evidence>
<gene>
    <name evidence="1" type="ORF">S01H4_36758</name>
</gene>
<proteinExistence type="predicted"/>
<dbReference type="AlphaFoldDB" id="X1CF16"/>
<reference evidence="1" key="1">
    <citation type="journal article" date="2014" name="Front. Microbiol.">
        <title>High frequency of phylogenetically diverse reductive dehalogenase-homologous genes in deep subseafloor sedimentary metagenomes.</title>
        <authorList>
            <person name="Kawai M."/>
            <person name="Futagami T."/>
            <person name="Toyoda A."/>
            <person name="Takaki Y."/>
            <person name="Nishi S."/>
            <person name="Hori S."/>
            <person name="Arai W."/>
            <person name="Tsubouchi T."/>
            <person name="Morono Y."/>
            <person name="Uchiyama I."/>
            <person name="Ito T."/>
            <person name="Fujiyama A."/>
            <person name="Inagaki F."/>
            <person name="Takami H."/>
        </authorList>
    </citation>
    <scope>NUCLEOTIDE SEQUENCE</scope>
    <source>
        <strain evidence="1">Expedition CK06-06</strain>
    </source>
</reference>
<comment type="caution">
    <text evidence="1">The sequence shown here is derived from an EMBL/GenBank/DDBJ whole genome shotgun (WGS) entry which is preliminary data.</text>
</comment>